<evidence type="ECO:0000313" key="5">
    <source>
        <dbReference type="Proteomes" id="UP000034301"/>
    </source>
</evidence>
<evidence type="ECO:0000313" key="4">
    <source>
        <dbReference type="EMBL" id="KKR42935.1"/>
    </source>
</evidence>
<feature type="coiled-coil region" evidence="2">
    <location>
        <begin position="155"/>
        <end position="182"/>
    </location>
</feature>
<dbReference type="InterPro" id="IPR011055">
    <property type="entry name" value="Dup_hybrid_motif"/>
</dbReference>
<sequence>MKFYCNYKAYLKFLLLGILLIIPIVFSSAQTAQEIRNKINEKDSAIEKLEKEIASYQSQIDGLVQQKDSLNNSLKELDLTKKKLNADISVTQNKIDKTNLEIQNLSKNIGNKEGSIKNNLDSIALEIRNVNEFEQSDLLETMFSDDGFSAVWNDIDNIVAVRKRLREDIISLKQQKGELEDTRKVTVDAKNKLTALKSQLSDQQKIVVQNANEKSKLLTQTKNNEANYQKLLKDRIVERDAFEKELRDYEAQLQFIIDPSKLPSGRVLSWPLGSVLITQQFGKTVDSKRLYTSGTHNGVDFRAATGTPVMAMADGKIMGVGDTDLTCYGASFGKFVFIEYENGLSSTFGHLSLIKVKEGTKVKRGAVVGYSGNTGHSTGPHLHVSLYAAQAAKMASKASAACDGRTYRLPVAPINAYLDVLAYLPGTVASMFKK</sequence>
<dbReference type="AlphaFoldDB" id="A0A0G0T755"/>
<gene>
    <name evidence="4" type="ORF">UT78_C0012G0006</name>
</gene>
<dbReference type="Gene3D" id="6.10.250.3150">
    <property type="match status" value="1"/>
</dbReference>
<keyword evidence="1" id="KW-0732">Signal</keyword>
<dbReference type="EMBL" id="LBYC01000012">
    <property type="protein sequence ID" value="KKR42935.1"/>
    <property type="molecule type" value="Genomic_DNA"/>
</dbReference>
<dbReference type="InterPro" id="IPR016047">
    <property type="entry name" value="M23ase_b-sheet_dom"/>
</dbReference>
<feature type="coiled-coil region" evidence="2">
    <location>
        <begin position="32"/>
        <end position="108"/>
    </location>
</feature>
<dbReference type="Gene3D" id="2.70.70.10">
    <property type="entry name" value="Glucose Permease (Domain IIA)"/>
    <property type="match status" value="1"/>
</dbReference>
<evidence type="ECO:0000256" key="2">
    <source>
        <dbReference type="SAM" id="Coils"/>
    </source>
</evidence>
<dbReference type="CDD" id="cd12797">
    <property type="entry name" value="M23_peptidase"/>
    <property type="match status" value="1"/>
</dbReference>
<evidence type="ECO:0000256" key="1">
    <source>
        <dbReference type="ARBA" id="ARBA00022729"/>
    </source>
</evidence>
<evidence type="ECO:0000259" key="3">
    <source>
        <dbReference type="Pfam" id="PF01551"/>
    </source>
</evidence>
<accession>A0A0G0T755</accession>
<dbReference type="PANTHER" id="PTHR21666">
    <property type="entry name" value="PEPTIDASE-RELATED"/>
    <property type="match status" value="1"/>
</dbReference>
<dbReference type="GO" id="GO:0004222">
    <property type="term" value="F:metalloendopeptidase activity"/>
    <property type="evidence" value="ECO:0007669"/>
    <property type="project" value="TreeGrafter"/>
</dbReference>
<protein>
    <submittedName>
        <fullName evidence="4">Peptidase M23B</fullName>
    </submittedName>
</protein>
<dbReference type="InterPro" id="IPR050570">
    <property type="entry name" value="Cell_wall_metabolism_enzyme"/>
</dbReference>
<organism evidence="4 5">
    <name type="scientific">Candidatus Nomurabacteria bacterium GW2011_GWF2_40_12</name>
    <dbReference type="NCBI Taxonomy" id="1618776"/>
    <lineage>
        <taxon>Bacteria</taxon>
        <taxon>Candidatus Nomuraibacteriota</taxon>
    </lineage>
</organism>
<feature type="domain" description="M23ase beta-sheet core" evidence="3">
    <location>
        <begin position="295"/>
        <end position="389"/>
    </location>
</feature>
<dbReference type="SUPFAM" id="SSF51261">
    <property type="entry name" value="Duplicated hybrid motif"/>
    <property type="match status" value="1"/>
</dbReference>
<dbReference type="PANTHER" id="PTHR21666:SF289">
    <property type="entry name" value="L-ALA--D-GLU ENDOPEPTIDASE"/>
    <property type="match status" value="1"/>
</dbReference>
<name>A0A0G0T755_9BACT</name>
<keyword evidence="2" id="KW-0175">Coiled coil</keyword>
<dbReference type="Pfam" id="PF01551">
    <property type="entry name" value="Peptidase_M23"/>
    <property type="match status" value="1"/>
</dbReference>
<comment type="caution">
    <text evidence="4">The sequence shown here is derived from an EMBL/GenBank/DDBJ whole genome shotgun (WGS) entry which is preliminary data.</text>
</comment>
<proteinExistence type="predicted"/>
<reference evidence="4 5" key="1">
    <citation type="journal article" date="2015" name="Nature">
        <title>rRNA introns, odd ribosomes, and small enigmatic genomes across a large radiation of phyla.</title>
        <authorList>
            <person name="Brown C.T."/>
            <person name="Hug L.A."/>
            <person name="Thomas B.C."/>
            <person name="Sharon I."/>
            <person name="Castelle C.J."/>
            <person name="Singh A."/>
            <person name="Wilkins M.J."/>
            <person name="Williams K.H."/>
            <person name="Banfield J.F."/>
        </authorList>
    </citation>
    <scope>NUCLEOTIDE SEQUENCE [LARGE SCALE GENOMIC DNA]</scope>
</reference>
<dbReference type="Proteomes" id="UP000034301">
    <property type="component" value="Unassembled WGS sequence"/>
</dbReference>